<dbReference type="InterPro" id="IPR012603">
    <property type="entry name" value="ARID4A/B_PWWP"/>
</dbReference>
<feature type="compositionally biased region" description="Low complexity" evidence="9">
    <location>
        <begin position="1130"/>
        <end position="1150"/>
    </location>
</feature>
<reference evidence="11" key="1">
    <citation type="submission" date="2021-10" db="EMBL/GenBank/DDBJ databases">
        <title>Tropical sea cucumber genome reveals ecological adaptation and Cuvierian tubules defense mechanism.</title>
        <authorList>
            <person name="Chen T."/>
        </authorList>
    </citation>
    <scope>NUCLEOTIDE SEQUENCE</scope>
    <source>
        <strain evidence="11">Nanhai2018</strain>
        <tissue evidence="11">Muscle</tissue>
    </source>
</reference>
<feature type="compositionally biased region" description="Basic and acidic residues" evidence="9">
    <location>
        <begin position="849"/>
        <end position="873"/>
    </location>
</feature>
<feature type="compositionally biased region" description="Basic and acidic residues" evidence="9">
    <location>
        <begin position="997"/>
        <end position="1035"/>
    </location>
</feature>
<name>A0A9Q1CGB3_HOLLE</name>
<feature type="compositionally biased region" description="Basic and acidic residues" evidence="9">
    <location>
        <begin position="1101"/>
        <end position="1127"/>
    </location>
</feature>
<evidence type="ECO:0000256" key="1">
    <source>
        <dbReference type="ARBA" id="ARBA00022499"/>
    </source>
</evidence>
<keyword evidence="5" id="KW-0805">Transcription regulation</keyword>
<dbReference type="GO" id="GO:0005634">
    <property type="term" value="C:nucleus"/>
    <property type="evidence" value="ECO:0007669"/>
    <property type="project" value="TreeGrafter"/>
</dbReference>
<dbReference type="Gene3D" id="1.10.150.60">
    <property type="entry name" value="ARID DNA-binding domain"/>
    <property type="match status" value="1"/>
</dbReference>
<evidence type="ECO:0000256" key="3">
    <source>
        <dbReference type="ARBA" id="ARBA00022843"/>
    </source>
</evidence>
<feature type="compositionally biased region" description="Basic and acidic residues" evidence="9">
    <location>
        <begin position="932"/>
        <end position="950"/>
    </location>
</feature>
<feature type="compositionally biased region" description="Basic and acidic residues" evidence="9">
    <location>
        <begin position="1077"/>
        <end position="1086"/>
    </location>
</feature>
<comment type="caution">
    <text evidence="11">The sequence shown here is derived from an EMBL/GenBank/DDBJ whole genome shotgun (WGS) entry which is preliminary data.</text>
</comment>
<feature type="compositionally biased region" description="Basic residues" evidence="9">
    <location>
        <begin position="1245"/>
        <end position="1260"/>
    </location>
</feature>
<feature type="compositionally biased region" description="Basic and acidic residues" evidence="9">
    <location>
        <begin position="472"/>
        <end position="488"/>
    </location>
</feature>
<dbReference type="InterPro" id="IPR051232">
    <property type="entry name" value="ARID/SWI1_ChromRemod"/>
</dbReference>
<feature type="compositionally biased region" description="Basic residues" evidence="9">
    <location>
        <begin position="1301"/>
        <end position="1311"/>
    </location>
</feature>
<dbReference type="Pfam" id="PF01388">
    <property type="entry name" value="ARID"/>
    <property type="match status" value="1"/>
</dbReference>
<protein>
    <submittedName>
        <fullName evidence="11">AT-rich interactive domain-containing protein 4A</fullName>
    </submittedName>
</protein>
<dbReference type="FunFam" id="1.10.150.60:FF:000003">
    <property type="entry name" value="AT-rich interactive domain-containing protein 4B"/>
    <property type="match status" value="1"/>
</dbReference>
<dbReference type="GO" id="GO:0006325">
    <property type="term" value="P:chromatin organization"/>
    <property type="evidence" value="ECO:0007669"/>
    <property type="project" value="UniProtKB-KW"/>
</dbReference>
<evidence type="ECO:0000256" key="6">
    <source>
        <dbReference type="ARBA" id="ARBA00023125"/>
    </source>
</evidence>
<dbReference type="InterPro" id="IPR002999">
    <property type="entry name" value="Tudor"/>
</dbReference>
<dbReference type="GO" id="GO:0006357">
    <property type="term" value="P:regulation of transcription by RNA polymerase II"/>
    <property type="evidence" value="ECO:0007669"/>
    <property type="project" value="TreeGrafter"/>
</dbReference>
<feature type="region of interest" description="Disordered" evidence="9">
    <location>
        <begin position="123"/>
        <end position="167"/>
    </location>
</feature>
<dbReference type="PANTHER" id="PTHR13964:SF27">
    <property type="entry name" value="HAT-TRICK, ISOFORM D"/>
    <property type="match status" value="1"/>
</dbReference>
<keyword evidence="3" id="KW-0832">Ubl conjugation</keyword>
<dbReference type="InterPro" id="IPR036431">
    <property type="entry name" value="ARID_dom_sf"/>
</dbReference>
<feature type="compositionally biased region" description="Basic and acidic residues" evidence="9">
    <location>
        <begin position="420"/>
        <end position="437"/>
    </location>
</feature>
<evidence type="ECO:0000256" key="4">
    <source>
        <dbReference type="ARBA" id="ARBA00022853"/>
    </source>
</evidence>
<sequence length="1393" mass="159164">MSGEAPAYLTVGTAVSAKYRGAFCEARVKIINKRLVKCRVNFKDNTNAILPDEYIKGALKIGSPVEAKHPASGNWQEGVITKLNDASLYTVLFDDGDEKTLGRSSLCLQGEKHFHESETLDHLPLTDPENFGTPVVRDRTKRKRIHPSRTEDDSGESSESEVFKRLRREEPDNAVGKVVIVETNEKRKNLWFPALIVDPSCTKDAPNRTKDHIVTRSFKDNKYYTVSESSWRSFSSKDHLYKGDVSSLKSAVEKAVLYIETGQLPSTWDFNLLRSRDKLEVESEETESSEESSDDEYDEEKDAWLASLHKFMEERGTPINKPPVLGYRDLNLYKLYKLVQDLGGCRKVTDKQQWRYIASKMGIPIHNTSQSYNIKAAYNKYLFAFEDHNRKLGPGIGSVFTRTRRRSSYDRWPHVSPSFQEKKETIEKDKEKKKEDEEKPELEEEELKTPPKKKTRRKTDVTEQEKEEEDDSEKKETPSEEKEKKETTRGAGKRTAAKSAPKEGTDAERDDDDFGPDFEIGEKVKVQYGRGRTHKVYEAKIVDVQGTDKNAKYSVHYLGWNVRYDEVVTADRIVTSLDKRKEKKLARIRAAREKEKEQKQREKELEKEKKEKEKKEKERKEKEAEKVRKEKEKREKEEKERKEKEEREREKKEKKEREEQEKKLKKEQEEREKKEKKEKDEKERKEKKERERKKEKEEQERREKEQQERLAAEQLALEEKQKKEKEEKAKLEEKMEKDKQEEDKAKVKGTSKRGRPPSLSPKTSGRPSSPRVSGGSKRSPATSLYPTRSLRSDRNSLSESPFANGLEALKPRSRRGSSVGKGKAERDSGEESEDEPEAEELTPPGEAPSPEKLETREVISEEKDEEVKDEAKPLEPVPEEILPLCEQKPLEEKLDLEMPVFDTKDGKDDEGVQPPKSPPKLKKEGDPEEGMDEVRPEEKVKDEVEESEGKKSKRRSKKGEGKHEKESKVEKKTSKRRHSKDVKPEAVEGETANEQVEESKDAEVKGKEGVEHGDTKEVPKEEASSEEKPEGEEKKKKGRKRGRKSLEEKGKVKGEKKAKKGDGDAESGKRGRRQKRKHEEENKEEAAGAAKSSEEQQTPGKSKEDKPKADEKEESREVEPTSSDNHRMLTASITTPPTTPESSGTGASSPNEDEGHEEGVREGKSETVQARLMNKSDSDSVIDMASSGSSISIKNEQLDEVSSNNSAEKTTNDDALVHPKRGRPNKNSAKKRRKHSESVSEHSSKGVKKSKRKKESRRRTTSMSSSVKQGPSSSDTDDSSNAENKLAKANVKRENENRSEKSHHHHNRTPKPCKYNFTIDVSHISSPDERISMIQNQLIELRKIYLQLKSEVSAIDRRRKRFRRKEREAQAEALAAATSLADISNSAPASSAS</sequence>
<dbReference type="Pfam" id="PF08169">
    <property type="entry name" value="RBB1NT"/>
    <property type="match status" value="1"/>
</dbReference>
<keyword evidence="1" id="KW-1017">Isopeptide bond</keyword>
<feature type="compositionally biased region" description="Low complexity" evidence="9">
    <location>
        <begin position="764"/>
        <end position="780"/>
    </location>
</feature>
<feature type="compositionally biased region" description="Basic residues" evidence="9">
    <location>
        <begin position="1218"/>
        <end position="1235"/>
    </location>
</feature>
<feature type="compositionally biased region" description="Basic and acidic residues" evidence="9">
    <location>
        <begin position="591"/>
        <end position="746"/>
    </location>
</feature>
<evidence type="ECO:0000256" key="5">
    <source>
        <dbReference type="ARBA" id="ARBA00023015"/>
    </source>
</evidence>
<evidence type="ECO:0000313" key="12">
    <source>
        <dbReference type="Proteomes" id="UP001152320"/>
    </source>
</evidence>
<evidence type="ECO:0000313" key="11">
    <source>
        <dbReference type="EMBL" id="KAJ8044801.1"/>
    </source>
</evidence>
<feature type="compositionally biased region" description="Basic and acidic residues" evidence="9">
    <location>
        <begin position="958"/>
        <end position="972"/>
    </location>
</feature>
<keyword evidence="12" id="KW-1185">Reference proteome</keyword>
<dbReference type="SMART" id="SM00501">
    <property type="entry name" value="BRIGHT"/>
    <property type="match status" value="1"/>
</dbReference>
<feature type="region of interest" description="Disordered" evidence="9">
    <location>
        <begin position="591"/>
        <end position="1315"/>
    </location>
</feature>
<dbReference type="PROSITE" id="PS51011">
    <property type="entry name" value="ARID"/>
    <property type="match status" value="1"/>
</dbReference>
<dbReference type="InterPro" id="IPR016197">
    <property type="entry name" value="Chromo-like_dom_sf"/>
</dbReference>
<dbReference type="SUPFAM" id="SSF54160">
    <property type="entry name" value="Chromo domain-like"/>
    <property type="match status" value="1"/>
</dbReference>
<evidence type="ECO:0000256" key="8">
    <source>
        <dbReference type="ARBA" id="ARBA00023242"/>
    </source>
</evidence>
<evidence type="ECO:0000259" key="10">
    <source>
        <dbReference type="PROSITE" id="PS51011"/>
    </source>
</evidence>
<dbReference type="OrthoDB" id="10068428at2759"/>
<feature type="compositionally biased region" description="Basic and acidic residues" evidence="9">
    <location>
        <begin position="1291"/>
        <end position="1300"/>
    </location>
</feature>
<dbReference type="PANTHER" id="PTHR13964">
    <property type="entry name" value="RBP-RELATED"/>
    <property type="match status" value="1"/>
</dbReference>
<dbReference type="CDD" id="cd20389">
    <property type="entry name" value="Tudor_ARID4_rpt1"/>
    <property type="match status" value="1"/>
</dbReference>
<dbReference type="SMART" id="SM00298">
    <property type="entry name" value="CHROMO"/>
    <property type="match status" value="1"/>
</dbReference>
<dbReference type="InterPro" id="IPR053820">
    <property type="entry name" value="MSL3_chromo-like"/>
</dbReference>
<feature type="compositionally biased region" description="Acidic residues" evidence="9">
    <location>
        <begin position="830"/>
        <end position="840"/>
    </location>
</feature>
<proteinExistence type="predicted"/>
<keyword evidence="6" id="KW-0238">DNA-binding</keyword>
<dbReference type="Pfam" id="PF22732">
    <property type="entry name" value="MSL3_chromo-like"/>
    <property type="match status" value="1"/>
</dbReference>
<evidence type="ECO:0000256" key="2">
    <source>
        <dbReference type="ARBA" id="ARBA00022553"/>
    </source>
</evidence>
<feature type="compositionally biased region" description="Polar residues" evidence="9">
    <location>
        <begin position="1186"/>
        <end position="1209"/>
    </location>
</feature>
<dbReference type="InterPro" id="IPR001606">
    <property type="entry name" value="ARID_dom"/>
</dbReference>
<dbReference type="SMART" id="SM00333">
    <property type="entry name" value="TUDOR"/>
    <property type="match status" value="2"/>
</dbReference>
<evidence type="ECO:0000256" key="9">
    <source>
        <dbReference type="SAM" id="MobiDB-lite"/>
    </source>
</evidence>
<organism evidence="11 12">
    <name type="scientific">Holothuria leucospilota</name>
    <name type="common">Black long sea cucumber</name>
    <name type="synonym">Mertensiothuria leucospilota</name>
    <dbReference type="NCBI Taxonomy" id="206669"/>
    <lineage>
        <taxon>Eukaryota</taxon>
        <taxon>Metazoa</taxon>
        <taxon>Echinodermata</taxon>
        <taxon>Eleutherozoa</taxon>
        <taxon>Echinozoa</taxon>
        <taxon>Holothuroidea</taxon>
        <taxon>Aspidochirotacea</taxon>
        <taxon>Aspidochirotida</taxon>
        <taxon>Holothuriidae</taxon>
        <taxon>Holothuria</taxon>
    </lineage>
</organism>
<keyword evidence="4" id="KW-0156">Chromatin regulator</keyword>
<dbReference type="EMBL" id="JAIZAY010000003">
    <property type="protein sequence ID" value="KAJ8044801.1"/>
    <property type="molecule type" value="Genomic_DNA"/>
</dbReference>
<accession>A0A9Q1CGB3</accession>
<dbReference type="InterPro" id="IPR000953">
    <property type="entry name" value="Chromo/chromo_shadow_dom"/>
</dbReference>
<dbReference type="GO" id="GO:0000976">
    <property type="term" value="F:transcription cis-regulatory region binding"/>
    <property type="evidence" value="ECO:0007669"/>
    <property type="project" value="TreeGrafter"/>
</dbReference>
<keyword evidence="2" id="KW-0597">Phosphoprotein</keyword>
<dbReference type="SUPFAM" id="SSF63748">
    <property type="entry name" value="Tudor/PWWP/MBT"/>
    <property type="match status" value="1"/>
</dbReference>
<feature type="compositionally biased region" description="Basic and acidic residues" evidence="9">
    <location>
        <begin position="888"/>
        <end position="910"/>
    </location>
</feature>
<keyword evidence="7" id="KW-0804">Transcription</keyword>
<feature type="compositionally biased region" description="Basic and acidic residues" evidence="9">
    <location>
        <begin position="1044"/>
        <end position="1069"/>
    </location>
</feature>
<dbReference type="SUPFAM" id="SSF46774">
    <property type="entry name" value="ARID-like"/>
    <property type="match status" value="1"/>
</dbReference>
<keyword evidence="8" id="KW-0539">Nucleus</keyword>
<feature type="domain" description="ARID" evidence="10">
    <location>
        <begin position="298"/>
        <end position="390"/>
    </location>
</feature>
<dbReference type="CDD" id="cd20390">
    <property type="entry name" value="Tudor_ARID4_rpt2"/>
    <property type="match status" value="1"/>
</dbReference>
<dbReference type="SMART" id="SM01014">
    <property type="entry name" value="ARID"/>
    <property type="match status" value="1"/>
</dbReference>
<dbReference type="Gene3D" id="2.30.30.140">
    <property type="match status" value="3"/>
</dbReference>
<dbReference type="Proteomes" id="UP001152320">
    <property type="component" value="Chromosome 3"/>
</dbReference>
<evidence type="ECO:0000256" key="7">
    <source>
        <dbReference type="ARBA" id="ARBA00023163"/>
    </source>
</evidence>
<feature type="region of interest" description="Disordered" evidence="9">
    <location>
        <begin position="404"/>
        <end position="519"/>
    </location>
</feature>
<gene>
    <name evidence="11" type="ORF">HOLleu_07657</name>
</gene>